<organism evidence="1">
    <name type="scientific">Haemonchus placei</name>
    <name type="common">Barber's pole worm</name>
    <dbReference type="NCBI Taxonomy" id="6290"/>
    <lineage>
        <taxon>Eukaryota</taxon>
        <taxon>Metazoa</taxon>
        <taxon>Ecdysozoa</taxon>
        <taxon>Nematoda</taxon>
        <taxon>Chromadorea</taxon>
        <taxon>Rhabditida</taxon>
        <taxon>Rhabditina</taxon>
        <taxon>Rhabditomorpha</taxon>
        <taxon>Strongyloidea</taxon>
        <taxon>Trichostrongylidae</taxon>
        <taxon>Haemonchus</taxon>
    </lineage>
</organism>
<reference evidence="1" key="1">
    <citation type="submission" date="2017-02" db="UniProtKB">
        <authorList>
            <consortium name="WormBaseParasite"/>
        </authorList>
    </citation>
    <scope>IDENTIFICATION</scope>
</reference>
<dbReference type="WBParaSite" id="HPLM_0000530201-mRNA-1">
    <property type="protein sequence ID" value="HPLM_0000530201-mRNA-1"/>
    <property type="gene ID" value="HPLM_0000530201"/>
</dbReference>
<sequence>LRDLFIFARRSVSSALLTFIASRLEMAFDAAAASAADLERADLSVSFSTHTLFSCIICRFAAASETESA</sequence>
<protein>
    <submittedName>
        <fullName evidence="1">Secreted protein</fullName>
    </submittedName>
</protein>
<dbReference type="AlphaFoldDB" id="A0A0N4W5P1"/>
<accession>A0A0N4W5P1</accession>
<proteinExistence type="predicted"/>
<evidence type="ECO:0000313" key="1">
    <source>
        <dbReference type="WBParaSite" id="HPLM_0000530201-mRNA-1"/>
    </source>
</evidence>
<name>A0A0N4W5P1_HAEPC</name>